<evidence type="ECO:0000256" key="1">
    <source>
        <dbReference type="SAM" id="Phobius"/>
    </source>
</evidence>
<reference evidence="2 4" key="1">
    <citation type="submission" date="2020-01" db="EMBL/GenBank/DDBJ databases">
        <authorList>
            <consortium name="DOE Joint Genome Institute"/>
            <person name="Haridas S."/>
            <person name="Albert R."/>
            <person name="Binder M."/>
            <person name="Bloem J."/>
            <person name="Labutti K."/>
            <person name="Salamov A."/>
            <person name="Andreopoulos B."/>
            <person name="Baker S.E."/>
            <person name="Barry K."/>
            <person name="Bills G."/>
            <person name="Bluhm B.H."/>
            <person name="Cannon C."/>
            <person name="Castanera R."/>
            <person name="Culley D.E."/>
            <person name="Daum C."/>
            <person name="Ezra D."/>
            <person name="Gonzalez J.B."/>
            <person name="Henrissat B."/>
            <person name="Kuo A."/>
            <person name="Liang C."/>
            <person name="Lipzen A."/>
            <person name="Lutzoni F."/>
            <person name="Magnuson J."/>
            <person name="Mondo S."/>
            <person name="Nolan M."/>
            <person name="Ohm R."/>
            <person name="Pangilinan J."/>
            <person name="Park H.-J."/>
            <person name="Ramirez L."/>
            <person name="Alfaro M."/>
            <person name="Sun H."/>
            <person name="Tritt A."/>
            <person name="Yoshinaga Y."/>
            <person name="Zwiers L.-H."/>
            <person name="Turgeon B.G."/>
            <person name="Goodwin S.B."/>
            <person name="Spatafora J.W."/>
            <person name="Crous P.W."/>
            <person name="Grigoriev I.V."/>
        </authorList>
    </citation>
    <scope>NUCLEOTIDE SEQUENCE</scope>
    <source>
        <strain evidence="2 4">CBS 781.70</strain>
    </source>
</reference>
<name>A0A6G1FZG6_9PEZI</name>
<keyword evidence="1" id="KW-0812">Transmembrane</keyword>
<feature type="transmembrane region" description="Helical" evidence="1">
    <location>
        <begin position="183"/>
        <end position="202"/>
    </location>
</feature>
<dbReference type="OrthoDB" id="3358048at2759"/>
<feature type="transmembrane region" description="Helical" evidence="1">
    <location>
        <begin position="45"/>
        <end position="63"/>
    </location>
</feature>
<keyword evidence="1" id="KW-1133">Transmembrane helix</keyword>
<dbReference type="AlphaFoldDB" id="A0A6G1FZG6"/>
<evidence type="ECO:0000313" key="4">
    <source>
        <dbReference type="RefSeq" id="XP_033532743.1"/>
    </source>
</evidence>
<reference evidence="4" key="2">
    <citation type="submission" date="2020-04" db="EMBL/GenBank/DDBJ databases">
        <authorList>
            <consortium name="NCBI Genome Project"/>
        </authorList>
    </citation>
    <scope>NUCLEOTIDE SEQUENCE</scope>
    <source>
        <strain evidence="4">CBS 781.70</strain>
    </source>
</reference>
<feature type="transmembrane region" description="Helical" evidence="1">
    <location>
        <begin position="214"/>
        <end position="234"/>
    </location>
</feature>
<evidence type="ECO:0000313" key="3">
    <source>
        <dbReference type="Proteomes" id="UP000504638"/>
    </source>
</evidence>
<sequence length="252" mass="27445">MATTRLRKAFRYPEGDDTDPPEGMDEVEQETLIDKLAAEDTARSILYTRLFLILPLLPLPLYYLPTPFTPLHHHPRTSLLPYLQLLLATLSLLSSAYILYFLPATSPTPPKHPARAAAVHAFATGPHSSGPLHPSTALGNALDDLDLPAWLVSLLRASGFDIFFETAPISTSTSASRNSLARIVPFVGGIAAVMLYVTWVATGGTDGGSMTEEFWSAGLPAVVFCLALFVRGQLRPVDVEGLRRLRYPYKGA</sequence>
<protein>
    <submittedName>
        <fullName evidence="2 4">Uncharacterized protein</fullName>
    </submittedName>
</protein>
<accession>A0A6G1FZG6</accession>
<proteinExistence type="predicted"/>
<dbReference type="EMBL" id="ML975163">
    <property type="protein sequence ID" value="KAF1811112.1"/>
    <property type="molecule type" value="Genomic_DNA"/>
</dbReference>
<dbReference type="Proteomes" id="UP000504638">
    <property type="component" value="Unplaced"/>
</dbReference>
<evidence type="ECO:0000313" key="2">
    <source>
        <dbReference type="EMBL" id="KAF1811112.1"/>
    </source>
</evidence>
<dbReference type="RefSeq" id="XP_033532743.1">
    <property type="nucleotide sequence ID" value="XM_033678184.1"/>
</dbReference>
<keyword evidence="3" id="KW-1185">Reference proteome</keyword>
<keyword evidence="1" id="KW-0472">Membrane</keyword>
<dbReference type="GeneID" id="54418754"/>
<gene>
    <name evidence="2 4" type="ORF">P152DRAFT_450688</name>
</gene>
<reference evidence="4" key="3">
    <citation type="submission" date="2025-04" db="UniProtKB">
        <authorList>
            <consortium name="RefSeq"/>
        </authorList>
    </citation>
    <scope>IDENTIFICATION</scope>
    <source>
        <strain evidence="4">CBS 781.70</strain>
    </source>
</reference>
<feature type="transmembrane region" description="Helical" evidence="1">
    <location>
        <begin position="83"/>
        <end position="102"/>
    </location>
</feature>
<organism evidence="2">
    <name type="scientific">Eremomyces bilateralis CBS 781.70</name>
    <dbReference type="NCBI Taxonomy" id="1392243"/>
    <lineage>
        <taxon>Eukaryota</taxon>
        <taxon>Fungi</taxon>
        <taxon>Dikarya</taxon>
        <taxon>Ascomycota</taxon>
        <taxon>Pezizomycotina</taxon>
        <taxon>Dothideomycetes</taxon>
        <taxon>Dothideomycetes incertae sedis</taxon>
        <taxon>Eremomycetales</taxon>
        <taxon>Eremomycetaceae</taxon>
        <taxon>Eremomyces</taxon>
    </lineage>
</organism>